<gene>
    <name evidence="5" type="ORF">SAMN02745193_02350</name>
</gene>
<organism evidence="5 6">
    <name type="scientific">Erythrobacter sanguineus</name>
    <dbReference type="NCBI Taxonomy" id="198312"/>
    <lineage>
        <taxon>Bacteria</taxon>
        <taxon>Pseudomonadati</taxon>
        <taxon>Pseudomonadota</taxon>
        <taxon>Alphaproteobacteria</taxon>
        <taxon>Sphingomonadales</taxon>
        <taxon>Erythrobacteraceae</taxon>
        <taxon>Erythrobacter/Porphyrobacter group</taxon>
        <taxon>Erythrobacter</taxon>
    </lineage>
</organism>
<dbReference type="PANTHER" id="PTHR46796">
    <property type="entry name" value="HTH-TYPE TRANSCRIPTIONAL ACTIVATOR RHAS-RELATED"/>
    <property type="match status" value="1"/>
</dbReference>
<dbReference type="SMART" id="SM00342">
    <property type="entry name" value="HTH_ARAC"/>
    <property type="match status" value="1"/>
</dbReference>
<dbReference type="AlphaFoldDB" id="A0A1M7SU37"/>
<dbReference type="Pfam" id="PF12833">
    <property type="entry name" value="HTH_18"/>
    <property type="match status" value="1"/>
</dbReference>
<dbReference type="EMBL" id="FRDF01000014">
    <property type="protein sequence ID" value="SHN61972.1"/>
    <property type="molecule type" value="Genomic_DNA"/>
</dbReference>
<dbReference type="STRING" id="198312.SAMN02745193_02350"/>
<dbReference type="GO" id="GO:0003700">
    <property type="term" value="F:DNA-binding transcription factor activity"/>
    <property type="evidence" value="ECO:0007669"/>
    <property type="project" value="InterPro"/>
</dbReference>
<accession>A0A1M7SU37</accession>
<keyword evidence="1" id="KW-0805">Transcription regulation</keyword>
<dbReference type="Gene3D" id="1.10.10.60">
    <property type="entry name" value="Homeodomain-like"/>
    <property type="match status" value="1"/>
</dbReference>
<proteinExistence type="predicted"/>
<dbReference type="GO" id="GO:0043565">
    <property type="term" value="F:sequence-specific DNA binding"/>
    <property type="evidence" value="ECO:0007669"/>
    <property type="project" value="InterPro"/>
</dbReference>
<evidence type="ECO:0000256" key="1">
    <source>
        <dbReference type="ARBA" id="ARBA00023015"/>
    </source>
</evidence>
<evidence type="ECO:0000256" key="3">
    <source>
        <dbReference type="ARBA" id="ARBA00023163"/>
    </source>
</evidence>
<evidence type="ECO:0000313" key="5">
    <source>
        <dbReference type="EMBL" id="SHN61972.1"/>
    </source>
</evidence>
<dbReference type="PROSITE" id="PS01124">
    <property type="entry name" value="HTH_ARAC_FAMILY_2"/>
    <property type="match status" value="1"/>
</dbReference>
<sequence length="334" mass="35752">MQRVPQLRWAVLPSGAPPFFCEETTGLSGIWTDMDATAEVPIPPHDAALTPSALITIDYIDPPEAIAPFVTTLYHFRCDEPVIRDIQPAAIGQICLFPHGTGEIRFANGHCDPNHPVGLLTPLSRATPIVVDGPFHAFGAALTPLGWAALTGLHAGQHRDRLLPAASVLGAEFGALGESLLGAYRNGAMSGPACAGAVGDFIGHNLRPVNPRHLDLIIAVGGWLGASFNPDIGDLAGVAGYSARQVQRLVERYFGLPPRALARKYRALRAAALLSGPHLAPEDEAAIAEAFFDQSHMIREITHFVGRSPARLSDTATPYLAELIDSRNLRELRN</sequence>
<reference evidence="6" key="1">
    <citation type="submission" date="2016-12" db="EMBL/GenBank/DDBJ databases">
        <authorList>
            <person name="Varghese N."/>
            <person name="Submissions S."/>
        </authorList>
    </citation>
    <scope>NUCLEOTIDE SEQUENCE [LARGE SCALE GENOMIC DNA]</scope>
    <source>
        <strain evidence="6">DSM 11032</strain>
    </source>
</reference>
<evidence type="ECO:0000256" key="2">
    <source>
        <dbReference type="ARBA" id="ARBA00023125"/>
    </source>
</evidence>
<protein>
    <submittedName>
        <fullName evidence="5">AraC-type DNA-binding protein</fullName>
    </submittedName>
</protein>
<dbReference type="InterPro" id="IPR050204">
    <property type="entry name" value="AraC_XylS_family_regulators"/>
</dbReference>
<evidence type="ECO:0000259" key="4">
    <source>
        <dbReference type="PROSITE" id="PS01124"/>
    </source>
</evidence>
<keyword evidence="6" id="KW-1185">Reference proteome</keyword>
<dbReference type="InterPro" id="IPR018060">
    <property type="entry name" value="HTH_AraC"/>
</dbReference>
<dbReference type="Proteomes" id="UP000184391">
    <property type="component" value="Unassembled WGS sequence"/>
</dbReference>
<keyword evidence="2 5" id="KW-0238">DNA-binding</keyword>
<feature type="domain" description="HTH araC/xylS-type" evidence="4">
    <location>
        <begin position="232"/>
        <end position="315"/>
    </location>
</feature>
<keyword evidence="3" id="KW-0804">Transcription</keyword>
<evidence type="ECO:0000313" key="6">
    <source>
        <dbReference type="Proteomes" id="UP000184391"/>
    </source>
</evidence>
<name>A0A1M7SU37_9SPHN</name>